<dbReference type="PANTHER" id="PTHR11986">
    <property type="entry name" value="AMINOTRANSFERASE CLASS III"/>
    <property type="match status" value="1"/>
</dbReference>
<comment type="catalytic activity">
    <reaction evidence="9">
        <text>N(2)-acetyl-L-ornithine + 2-oxoglutarate = N-acetyl-L-glutamate 5-semialdehyde + L-glutamate</text>
        <dbReference type="Rhea" id="RHEA:18049"/>
        <dbReference type="ChEBI" id="CHEBI:16810"/>
        <dbReference type="ChEBI" id="CHEBI:29123"/>
        <dbReference type="ChEBI" id="CHEBI:29985"/>
        <dbReference type="ChEBI" id="CHEBI:57805"/>
        <dbReference type="EC" id="2.6.1.11"/>
    </reaction>
</comment>
<comment type="cofactor">
    <cofactor evidence="9">
        <name>pyridoxal 5'-phosphate</name>
        <dbReference type="ChEBI" id="CHEBI:597326"/>
    </cofactor>
    <text evidence="9">Binds 1 pyridoxal phosphate per subunit.</text>
</comment>
<dbReference type="AlphaFoldDB" id="A0AA94HPU6"/>
<evidence type="ECO:0000256" key="1">
    <source>
        <dbReference type="ARBA" id="ARBA00011881"/>
    </source>
</evidence>
<dbReference type="SUPFAM" id="SSF53383">
    <property type="entry name" value="PLP-dependent transferases"/>
    <property type="match status" value="1"/>
</dbReference>
<keyword evidence="9" id="KW-0963">Cytoplasm</keyword>
<dbReference type="NCBIfam" id="TIGR00707">
    <property type="entry name" value="argD"/>
    <property type="match status" value="1"/>
</dbReference>
<evidence type="ECO:0000256" key="9">
    <source>
        <dbReference type="HAMAP-Rule" id="MF_01107"/>
    </source>
</evidence>
<dbReference type="InterPro" id="IPR049704">
    <property type="entry name" value="Aminotrans_3_PPA_site"/>
</dbReference>
<dbReference type="GO" id="GO:0005737">
    <property type="term" value="C:cytoplasm"/>
    <property type="evidence" value="ECO:0007669"/>
    <property type="project" value="UniProtKB-SubCell"/>
</dbReference>
<comment type="subunit">
    <text evidence="9">Homodimer.</text>
</comment>
<protein>
    <recommendedName>
        <fullName evidence="9">Acetylornithine aminotransferase</fullName>
        <shortName evidence="9">ACOAT</shortName>
        <ecNumber evidence="9">2.6.1.11</ecNumber>
    </recommendedName>
</protein>
<organism evidence="10 11">
    <name type="scientific">Desulfovibrio desulfuricans</name>
    <dbReference type="NCBI Taxonomy" id="876"/>
    <lineage>
        <taxon>Bacteria</taxon>
        <taxon>Pseudomonadati</taxon>
        <taxon>Thermodesulfobacteriota</taxon>
        <taxon>Desulfovibrionia</taxon>
        <taxon>Desulfovibrionales</taxon>
        <taxon>Desulfovibrionaceae</taxon>
        <taxon>Desulfovibrio</taxon>
    </lineage>
</organism>
<comment type="subcellular location">
    <subcellularLocation>
        <location evidence="9">Cytoplasm</location>
    </subcellularLocation>
</comment>
<comment type="subunit">
    <text evidence="1">Homotetramer.</text>
</comment>
<dbReference type="Pfam" id="PF00202">
    <property type="entry name" value="Aminotran_3"/>
    <property type="match status" value="1"/>
</dbReference>
<dbReference type="InterPro" id="IPR050103">
    <property type="entry name" value="Class-III_PLP-dep_AT"/>
</dbReference>
<feature type="binding site" evidence="9">
    <location>
        <begin position="225"/>
        <end position="228"/>
    </location>
    <ligand>
        <name>pyridoxal 5'-phosphate</name>
        <dbReference type="ChEBI" id="CHEBI:597326"/>
    </ligand>
</feature>
<gene>
    <name evidence="9" type="primary">argD</name>
    <name evidence="10" type="ORF">SAMN02910291_00016</name>
</gene>
<dbReference type="RefSeq" id="WP_072311046.1">
    <property type="nucleotide sequence ID" value="NZ_FPIW01000002.1"/>
</dbReference>
<dbReference type="CDD" id="cd00610">
    <property type="entry name" value="OAT_like"/>
    <property type="match status" value="1"/>
</dbReference>
<dbReference type="GO" id="GO:0042802">
    <property type="term" value="F:identical protein binding"/>
    <property type="evidence" value="ECO:0007669"/>
    <property type="project" value="TreeGrafter"/>
</dbReference>
<evidence type="ECO:0000256" key="8">
    <source>
        <dbReference type="ARBA" id="ARBA00060602"/>
    </source>
</evidence>
<feature type="binding site" evidence="9">
    <location>
        <position position="143"/>
    </location>
    <ligand>
        <name>N(2)-acetyl-L-ornithine</name>
        <dbReference type="ChEBI" id="CHEBI:57805"/>
    </ligand>
</feature>
<keyword evidence="9" id="KW-0055">Arginine biosynthesis</keyword>
<evidence type="ECO:0000256" key="4">
    <source>
        <dbReference type="ARBA" id="ARBA00022679"/>
    </source>
</evidence>
<dbReference type="EC" id="2.6.1.11" evidence="9"/>
<keyword evidence="3 9" id="KW-0028">Amino-acid biosynthesis</keyword>
<evidence type="ECO:0000256" key="6">
    <source>
        <dbReference type="ARBA" id="ARBA00023317"/>
    </source>
</evidence>
<dbReference type="InterPro" id="IPR015421">
    <property type="entry name" value="PyrdxlP-dep_Trfase_major"/>
</dbReference>
<dbReference type="GO" id="GO:0003992">
    <property type="term" value="F:N2-acetyl-L-ornithine:2-oxoglutarate 5-aminotransferase activity"/>
    <property type="evidence" value="ECO:0007669"/>
    <property type="project" value="UniProtKB-UniRule"/>
</dbReference>
<evidence type="ECO:0000313" key="10">
    <source>
        <dbReference type="EMBL" id="SFW11428.1"/>
    </source>
</evidence>
<feature type="binding site" evidence="9">
    <location>
        <position position="283"/>
    </location>
    <ligand>
        <name>pyridoxal 5'-phosphate</name>
        <dbReference type="ChEBI" id="CHEBI:597326"/>
    </ligand>
</feature>
<evidence type="ECO:0000256" key="7">
    <source>
        <dbReference type="ARBA" id="ARBA00052998"/>
    </source>
</evidence>
<keyword evidence="5 9" id="KW-0663">Pyridoxal phosphate</keyword>
<dbReference type="PANTHER" id="PTHR11986:SF79">
    <property type="entry name" value="ACETYLORNITHINE AMINOTRANSFERASE, MITOCHONDRIAL"/>
    <property type="match status" value="1"/>
</dbReference>
<comment type="pathway">
    <text evidence="8">Organosulfur degradation; alkanesulfonate degradation.</text>
</comment>
<comment type="similarity">
    <text evidence="9">Belongs to the class-III pyridoxal-phosphate-dependent aminotransferase family. ArgD subfamily.</text>
</comment>
<name>A0AA94HPU6_DESDE</name>
<dbReference type="Gene3D" id="3.90.1150.10">
    <property type="entry name" value="Aspartate Aminotransferase, domain 1"/>
    <property type="match status" value="1"/>
</dbReference>
<feature type="binding site" evidence="9">
    <location>
        <begin position="107"/>
        <end position="108"/>
    </location>
    <ligand>
        <name>pyridoxal 5'-phosphate</name>
        <dbReference type="ChEBI" id="CHEBI:597326"/>
    </ligand>
</feature>
<dbReference type="GO" id="GO:0006526">
    <property type="term" value="P:L-arginine biosynthetic process"/>
    <property type="evidence" value="ECO:0007669"/>
    <property type="project" value="UniProtKB-UniRule"/>
</dbReference>
<dbReference type="PROSITE" id="PS00600">
    <property type="entry name" value="AA_TRANSFER_CLASS_3"/>
    <property type="match status" value="1"/>
</dbReference>
<dbReference type="InterPro" id="IPR004636">
    <property type="entry name" value="AcOrn/SuccOrn_fam"/>
</dbReference>
<sequence>MSQAFAAVKAGEESLLCRSYSRYPVAVVRGKGARLWDVDGKEYVDLLAGIAVTTLGHCNDEVNAALAAQAEKLWHVSNLFYQEEQLELARLLLSTSHHNKAFFCNSGAEANEACIKLARRYMRKIRQRDAYEIITLNGCFHGRTLGALAATGRENLSDGFTPLPEGFRQVPANDLDAMSAAITPATAAVLVEVVQGEGGIVPLSGDYLRQLEALCRQHGVLFMCDEVQAGLGRTGTFWAFQNHGLTPDAISVAKALANGLPMGAMLATDEVAAGFEAGSHATTFGGGALVSGVATRVVEILLRDRLTERAAQLGAHMKHTLADMQERLPGKIVEVRGMGLMLGIELAVDGKAVWDELLHRGYICNLSHGTTLRLLPPLNIDQADLDGFLTTLEDILRNFTA</sequence>
<proteinExistence type="inferred from homology"/>
<evidence type="ECO:0000256" key="5">
    <source>
        <dbReference type="ARBA" id="ARBA00022898"/>
    </source>
</evidence>
<feature type="binding site" evidence="9">
    <location>
        <position position="282"/>
    </location>
    <ligand>
        <name>N(2)-acetyl-L-ornithine</name>
        <dbReference type="ChEBI" id="CHEBI:57805"/>
    </ligand>
</feature>
<feature type="binding site" evidence="9">
    <location>
        <position position="140"/>
    </location>
    <ligand>
        <name>pyridoxal 5'-phosphate</name>
        <dbReference type="ChEBI" id="CHEBI:597326"/>
    </ligand>
</feature>
<accession>A0AA94HPU6</accession>
<feature type="modified residue" description="N6-(pyridoxal phosphate)lysine" evidence="9">
    <location>
        <position position="254"/>
    </location>
</feature>
<comment type="caution">
    <text evidence="10">The sequence shown here is derived from an EMBL/GenBank/DDBJ whole genome shotgun (WGS) entry which is preliminary data.</text>
</comment>
<comment type="catalytic activity">
    <reaction evidence="7">
        <text>taurine + pyruvate = sulfoacetaldehyde + L-alanine</text>
        <dbReference type="Rhea" id="RHEA:10420"/>
        <dbReference type="ChEBI" id="CHEBI:15361"/>
        <dbReference type="ChEBI" id="CHEBI:57972"/>
        <dbReference type="ChEBI" id="CHEBI:58246"/>
        <dbReference type="ChEBI" id="CHEBI:507393"/>
        <dbReference type="EC" id="2.6.1.77"/>
    </reaction>
    <physiologicalReaction direction="left-to-right" evidence="7">
        <dbReference type="Rhea" id="RHEA:10421"/>
    </physiologicalReaction>
</comment>
<dbReference type="NCBIfam" id="NF002325">
    <property type="entry name" value="PRK01278.1"/>
    <property type="match status" value="1"/>
</dbReference>
<keyword evidence="2 9" id="KW-0032">Aminotransferase</keyword>
<keyword evidence="6" id="KW-0670">Pyruvate</keyword>
<reference evidence="11" key="1">
    <citation type="submission" date="2016-11" db="EMBL/GenBank/DDBJ databases">
        <authorList>
            <person name="Jaros S."/>
            <person name="Januszkiewicz K."/>
            <person name="Wedrychowicz H."/>
        </authorList>
    </citation>
    <scope>NUCLEOTIDE SEQUENCE [LARGE SCALE GENOMIC DNA]</scope>
    <source>
        <strain evidence="11">DSM 7057</strain>
    </source>
</reference>
<dbReference type="FunFam" id="3.40.640.10:FF:000004">
    <property type="entry name" value="Acetylornithine aminotransferase"/>
    <property type="match status" value="1"/>
</dbReference>
<dbReference type="GO" id="GO:0031299">
    <property type="term" value="F:taurine-pyruvate aminotransferase activity"/>
    <property type="evidence" value="ECO:0007669"/>
    <property type="project" value="UniProtKB-EC"/>
</dbReference>
<evidence type="ECO:0000313" key="11">
    <source>
        <dbReference type="Proteomes" id="UP000182680"/>
    </source>
</evidence>
<evidence type="ECO:0000256" key="2">
    <source>
        <dbReference type="ARBA" id="ARBA00022576"/>
    </source>
</evidence>
<dbReference type="HAMAP" id="MF_01107">
    <property type="entry name" value="ArgD_aminotrans_3"/>
    <property type="match status" value="1"/>
</dbReference>
<dbReference type="InterPro" id="IPR015422">
    <property type="entry name" value="PyrdxlP-dep_Trfase_small"/>
</dbReference>
<keyword evidence="4 9" id="KW-0808">Transferase</keyword>
<dbReference type="GO" id="GO:0030170">
    <property type="term" value="F:pyridoxal phosphate binding"/>
    <property type="evidence" value="ECO:0007669"/>
    <property type="project" value="InterPro"/>
</dbReference>
<comment type="miscellaneous">
    <text evidence="9">May also have succinyldiaminopimelate aminotransferase activity, thus carrying out the corresponding step in lysine biosynthesis.</text>
</comment>
<dbReference type="InterPro" id="IPR005814">
    <property type="entry name" value="Aminotrans_3"/>
</dbReference>
<dbReference type="InterPro" id="IPR015424">
    <property type="entry name" value="PyrdxlP-dep_Trfase"/>
</dbReference>
<dbReference type="EMBL" id="FPIW01000002">
    <property type="protein sequence ID" value="SFW11428.1"/>
    <property type="molecule type" value="Genomic_DNA"/>
</dbReference>
<dbReference type="PIRSF" id="PIRSF000521">
    <property type="entry name" value="Transaminase_4ab_Lys_Orn"/>
    <property type="match status" value="1"/>
</dbReference>
<dbReference type="Proteomes" id="UP000182680">
    <property type="component" value="Unassembled WGS sequence"/>
</dbReference>
<evidence type="ECO:0000256" key="3">
    <source>
        <dbReference type="ARBA" id="ARBA00022605"/>
    </source>
</evidence>
<dbReference type="Gene3D" id="3.40.640.10">
    <property type="entry name" value="Type I PLP-dependent aspartate aminotransferase-like (Major domain)"/>
    <property type="match status" value="1"/>
</dbReference>
<comment type="pathway">
    <text evidence="9">Amino-acid biosynthesis; L-arginine biosynthesis; N(2)-acetyl-L-ornithine from L-glutamate: step 4/4.</text>
</comment>